<keyword evidence="5" id="KW-1133">Transmembrane helix</keyword>
<feature type="domain" description="SMP-LTD" evidence="9">
    <location>
        <begin position="208"/>
        <end position="399"/>
    </location>
</feature>
<protein>
    <recommendedName>
        <fullName evidence="9">SMP-LTD domain-containing protein</fullName>
    </recommendedName>
</protein>
<evidence type="ECO:0000256" key="8">
    <source>
        <dbReference type="ARBA" id="ARBA00023136"/>
    </source>
</evidence>
<comment type="subcellular location">
    <subcellularLocation>
        <location evidence="1">Endoplasmic reticulum membrane</location>
    </subcellularLocation>
</comment>
<dbReference type="EMBL" id="ML976986">
    <property type="protein sequence ID" value="KAF1958745.1"/>
    <property type="molecule type" value="Genomic_DNA"/>
</dbReference>
<name>A0A6A5U1N4_9PLEO</name>
<dbReference type="CDD" id="cd21675">
    <property type="entry name" value="SMP_TEX2"/>
    <property type="match status" value="1"/>
</dbReference>
<keyword evidence="7" id="KW-0446">Lipid-binding</keyword>
<evidence type="ECO:0000256" key="2">
    <source>
        <dbReference type="ARBA" id="ARBA00022448"/>
    </source>
</evidence>
<dbReference type="GO" id="GO:1990456">
    <property type="term" value="P:mitochondrion-endoplasmic reticulum membrane tethering"/>
    <property type="evidence" value="ECO:0007669"/>
    <property type="project" value="TreeGrafter"/>
</dbReference>
<dbReference type="GO" id="GO:0032865">
    <property type="term" value="C:ERMES complex"/>
    <property type="evidence" value="ECO:0007669"/>
    <property type="project" value="TreeGrafter"/>
</dbReference>
<evidence type="ECO:0000256" key="3">
    <source>
        <dbReference type="ARBA" id="ARBA00022692"/>
    </source>
</evidence>
<evidence type="ECO:0000256" key="7">
    <source>
        <dbReference type="ARBA" id="ARBA00023121"/>
    </source>
</evidence>
<keyword evidence="2" id="KW-0813">Transport</keyword>
<accession>A0A6A5U1N4</accession>
<evidence type="ECO:0000313" key="11">
    <source>
        <dbReference type="Proteomes" id="UP000800035"/>
    </source>
</evidence>
<dbReference type="GO" id="GO:0008289">
    <property type="term" value="F:lipid binding"/>
    <property type="evidence" value="ECO:0007669"/>
    <property type="project" value="UniProtKB-KW"/>
</dbReference>
<organism evidence="10 11">
    <name type="scientific">Byssothecium circinans</name>
    <dbReference type="NCBI Taxonomy" id="147558"/>
    <lineage>
        <taxon>Eukaryota</taxon>
        <taxon>Fungi</taxon>
        <taxon>Dikarya</taxon>
        <taxon>Ascomycota</taxon>
        <taxon>Pezizomycotina</taxon>
        <taxon>Dothideomycetes</taxon>
        <taxon>Pleosporomycetidae</taxon>
        <taxon>Pleosporales</taxon>
        <taxon>Massarineae</taxon>
        <taxon>Massarinaceae</taxon>
        <taxon>Byssothecium</taxon>
    </lineage>
</organism>
<dbReference type="PROSITE" id="PS51847">
    <property type="entry name" value="SMP"/>
    <property type="match status" value="1"/>
</dbReference>
<dbReference type="PANTHER" id="PTHR13466">
    <property type="entry name" value="TEX2 PROTEIN-RELATED"/>
    <property type="match status" value="1"/>
</dbReference>
<evidence type="ECO:0000259" key="9">
    <source>
        <dbReference type="PROSITE" id="PS51847"/>
    </source>
</evidence>
<proteinExistence type="predicted"/>
<dbReference type="GO" id="GO:0005789">
    <property type="term" value="C:endoplasmic reticulum membrane"/>
    <property type="evidence" value="ECO:0007669"/>
    <property type="project" value="UniProtKB-SubCell"/>
</dbReference>
<dbReference type="InterPro" id="IPR031468">
    <property type="entry name" value="SMP_LBD"/>
</dbReference>
<keyword evidence="8" id="KW-0472">Membrane</keyword>
<evidence type="ECO:0000313" key="10">
    <source>
        <dbReference type="EMBL" id="KAF1958745.1"/>
    </source>
</evidence>
<keyword evidence="4" id="KW-0256">Endoplasmic reticulum</keyword>
<feature type="non-terminal residue" evidence="10">
    <location>
        <position position="413"/>
    </location>
</feature>
<dbReference type="PANTHER" id="PTHR13466:SF19">
    <property type="entry name" value="NUCLEUS-VACUOLE JUNCTION PROTEIN 2"/>
    <property type="match status" value="1"/>
</dbReference>
<dbReference type="Pfam" id="PF15413">
    <property type="entry name" value="PH_11"/>
    <property type="match status" value="1"/>
</dbReference>
<keyword evidence="11" id="KW-1185">Reference proteome</keyword>
<dbReference type="AlphaFoldDB" id="A0A6A5U1N4"/>
<evidence type="ECO:0000256" key="5">
    <source>
        <dbReference type="ARBA" id="ARBA00022989"/>
    </source>
</evidence>
<gene>
    <name evidence="10" type="ORF">CC80DRAFT_407983</name>
</gene>
<reference evidence="10" key="1">
    <citation type="journal article" date="2020" name="Stud. Mycol.">
        <title>101 Dothideomycetes genomes: a test case for predicting lifestyles and emergence of pathogens.</title>
        <authorList>
            <person name="Haridas S."/>
            <person name="Albert R."/>
            <person name="Binder M."/>
            <person name="Bloem J."/>
            <person name="Labutti K."/>
            <person name="Salamov A."/>
            <person name="Andreopoulos B."/>
            <person name="Baker S."/>
            <person name="Barry K."/>
            <person name="Bills G."/>
            <person name="Bluhm B."/>
            <person name="Cannon C."/>
            <person name="Castanera R."/>
            <person name="Culley D."/>
            <person name="Daum C."/>
            <person name="Ezra D."/>
            <person name="Gonzalez J."/>
            <person name="Henrissat B."/>
            <person name="Kuo A."/>
            <person name="Liang C."/>
            <person name="Lipzen A."/>
            <person name="Lutzoni F."/>
            <person name="Magnuson J."/>
            <person name="Mondo S."/>
            <person name="Nolan M."/>
            <person name="Ohm R."/>
            <person name="Pangilinan J."/>
            <person name="Park H.-J."/>
            <person name="Ramirez L."/>
            <person name="Alfaro M."/>
            <person name="Sun H."/>
            <person name="Tritt A."/>
            <person name="Yoshinaga Y."/>
            <person name="Zwiers L.-H."/>
            <person name="Turgeon B."/>
            <person name="Goodwin S."/>
            <person name="Spatafora J."/>
            <person name="Crous P."/>
            <person name="Grigoriev I."/>
        </authorList>
    </citation>
    <scope>NUCLEOTIDE SEQUENCE</scope>
    <source>
        <strain evidence="10">CBS 675.92</strain>
    </source>
</reference>
<evidence type="ECO:0000256" key="6">
    <source>
        <dbReference type="ARBA" id="ARBA00023055"/>
    </source>
</evidence>
<evidence type="ECO:0000256" key="4">
    <source>
        <dbReference type="ARBA" id="ARBA00022824"/>
    </source>
</evidence>
<dbReference type="GO" id="GO:0015914">
    <property type="term" value="P:phospholipid transport"/>
    <property type="evidence" value="ECO:0007669"/>
    <property type="project" value="TreeGrafter"/>
</dbReference>
<keyword evidence="3" id="KW-0812">Transmembrane</keyword>
<keyword evidence="6" id="KW-0445">Lipid transport</keyword>
<dbReference type="OrthoDB" id="26740at2759"/>
<dbReference type="Proteomes" id="UP000800035">
    <property type="component" value="Unassembled WGS sequence"/>
</dbReference>
<sequence length="413" mass="46799">MDEKKSREHVPDVASGYFAVCREYVPGGINGKPPKRTTPTGSAVVTESPSVYQTMYRSIFDRNKPISPSLDSLQGRNKKARNVFYVVLSRLGHLMLYDDSEQLEVRHVISLAHHDVDLYAGGASIPEGELWIKRNCIRLIQRAPSGVISASNPFFLFSDNCSEKEDFYHAMLRSQERNADDYPPPPPPLKFETPDLVRLVQQLHATEDNLHTRWINALIGRLFLAVYKTEDVERSIWTRITKKIARVPKPALISGISVQKINMGSLPPFITNPKLKDLTLDGDLIIEADVTYRGDFCLEISALARIELGSRFKAREVNLVLATILKKLEGHILLRIKPPPSNRMWITFETAPRMEMSLEPIVSSRQITYGVILRAIESRIREVVNETLVLPNWDDIPFASTVAQQFRGGLWQN</sequence>
<evidence type="ECO:0000256" key="1">
    <source>
        <dbReference type="ARBA" id="ARBA00004586"/>
    </source>
</evidence>